<dbReference type="PROSITE" id="PS00989">
    <property type="entry name" value="CLAT_ADAPTOR_S"/>
    <property type="match status" value="1"/>
</dbReference>
<dbReference type="GO" id="GO:0030117">
    <property type="term" value="C:membrane coat"/>
    <property type="evidence" value="ECO:0007669"/>
    <property type="project" value="InterPro"/>
</dbReference>
<dbReference type="AlphaFoldDB" id="V6LXZ6"/>
<evidence type="ECO:0000256" key="6">
    <source>
        <dbReference type="PIRNR" id="PIRNR015588"/>
    </source>
</evidence>
<name>V6LXZ6_9EUKA</name>
<gene>
    <name evidence="8" type="ORF">SS50377_11202</name>
    <name evidence="9" type="ORF">SS50377_23609</name>
</gene>
<protein>
    <recommendedName>
        <fullName evidence="6">AP complex subunit sigma</fullName>
    </recommendedName>
</protein>
<reference evidence="9" key="2">
    <citation type="submission" date="2020-12" db="EMBL/GenBank/DDBJ databases">
        <title>New Spironucleus salmonicida genome in near-complete chromosomes.</title>
        <authorList>
            <person name="Xu F."/>
            <person name="Kurt Z."/>
            <person name="Jimenez-Gonzalez A."/>
            <person name="Astvaldsson A."/>
            <person name="Andersson J.O."/>
            <person name="Svard S.G."/>
        </authorList>
    </citation>
    <scope>NUCLEOTIDE SEQUENCE</scope>
    <source>
        <strain evidence="9">ATCC 50377</strain>
    </source>
</reference>
<dbReference type="GO" id="GO:0012505">
    <property type="term" value="C:endomembrane system"/>
    <property type="evidence" value="ECO:0007669"/>
    <property type="project" value="UniProtKB-SubCell"/>
</dbReference>
<dbReference type="InterPro" id="IPR000804">
    <property type="entry name" value="Clathrin_sm-chain_CS"/>
</dbReference>
<accession>V6LXZ6</accession>
<keyword evidence="3 6" id="KW-0813">Transport</keyword>
<comment type="similarity">
    <text evidence="2 6">Belongs to the adaptor complexes small subunit family.</text>
</comment>
<evidence type="ECO:0000256" key="1">
    <source>
        <dbReference type="ARBA" id="ARBA00004308"/>
    </source>
</evidence>
<dbReference type="SUPFAM" id="SSF64356">
    <property type="entry name" value="SNARE-like"/>
    <property type="match status" value="1"/>
</dbReference>
<dbReference type="VEuPathDB" id="GiardiaDB:SS50377_23609"/>
<evidence type="ECO:0000313" key="9">
    <source>
        <dbReference type="EMBL" id="KAH0573674.1"/>
    </source>
</evidence>
<dbReference type="OrthoDB" id="371463at2759"/>
<dbReference type="GO" id="GO:0016192">
    <property type="term" value="P:vesicle-mediated transport"/>
    <property type="evidence" value="ECO:0007669"/>
    <property type="project" value="InterPro"/>
</dbReference>
<evidence type="ECO:0000256" key="2">
    <source>
        <dbReference type="ARBA" id="ARBA00006972"/>
    </source>
</evidence>
<dbReference type="PANTHER" id="PTHR11753">
    <property type="entry name" value="ADAPTOR COMPLEXES SMALL SUBUNIT FAMILY"/>
    <property type="match status" value="1"/>
</dbReference>
<evidence type="ECO:0000256" key="3">
    <source>
        <dbReference type="ARBA" id="ARBA00022448"/>
    </source>
</evidence>
<proteinExistence type="inferred from homology"/>
<dbReference type="Proteomes" id="UP000018208">
    <property type="component" value="Unassembled WGS sequence"/>
</dbReference>
<keyword evidence="4 6" id="KW-0653">Protein transport</keyword>
<dbReference type="EMBL" id="AUWU02000004">
    <property type="protein sequence ID" value="KAH0573674.1"/>
    <property type="molecule type" value="Genomic_DNA"/>
</dbReference>
<dbReference type="PIRSF" id="PIRSF015588">
    <property type="entry name" value="AP_complex_sigma"/>
    <property type="match status" value="1"/>
</dbReference>
<keyword evidence="5 6" id="KW-0472">Membrane</keyword>
<comment type="subcellular location">
    <subcellularLocation>
        <location evidence="1">Endomembrane system</location>
    </subcellularLocation>
</comment>
<evidence type="ECO:0000313" key="10">
    <source>
        <dbReference type="Proteomes" id="UP000018208"/>
    </source>
</evidence>
<dbReference type="InterPro" id="IPR022775">
    <property type="entry name" value="AP_mu_sigma_su"/>
</dbReference>
<reference evidence="8 9" key="1">
    <citation type="journal article" date="2014" name="PLoS Genet.">
        <title>The Genome of Spironucleus salmonicida Highlights a Fish Pathogen Adapted to Fluctuating Environments.</title>
        <authorList>
            <person name="Xu F."/>
            <person name="Jerlstrom-Hultqvist J."/>
            <person name="Einarsson E."/>
            <person name="Astvaldsson A."/>
            <person name="Svard S.G."/>
            <person name="Andersson J.O."/>
        </authorList>
    </citation>
    <scope>NUCLEOTIDE SEQUENCE</scope>
    <source>
        <strain evidence="9">ATCC 50377</strain>
    </source>
</reference>
<dbReference type="InterPro" id="IPR016635">
    <property type="entry name" value="AP_complex_ssu"/>
</dbReference>
<dbReference type="EMBL" id="KI545981">
    <property type="protein sequence ID" value="EST48591.1"/>
    <property type="molecule type" value="Genomic_DNA"/>
</dbReference>
<evidence type="ECO:0000256" key="4">
    <source>
        <dbReference type="ARBA" id="ARBA00022927"/>
    </source>
</evidence>
<keyword evidence="10" id="KW-1185">Reference proteome</keyword>
<dbReference type="InterPro" id="IPR011012">
    <property type="entry name" value="Longin-like_dom_sf"/>
</dbReference>
<feature type="domain" description="AP complex mu/sigma subunit" evidence="7">
    <location>
        <begin position="1"/>
        <end position="139"/>
    </location>
</feature>
<dbReference type="FunFam" id="3.30.450.60:FF:000010">
    <property type="entry name" value="AP complex subunit sigma"/>
    <property type="match status" value="1"/>
</dbReference>
<sequence>MIHFLLAQNKVGRTRIAKYYVKYTPEERSVLEREVHRIITTRGNKQTNFIDYRNQKIVYRRYAGLYFTIACDNTDNELGMIEAIHLFVETMNRHFGVVSELNLVFDFAVVHLIMDEIFLAGHIQETSIPSILNNVKQLNLFEE</sequence>
<dbReference type="Pfam" id="PF01217">
    <property type="entry name" value="Clat_adaptor_s"/>
    <property type="match status" value="1"/>
</dbReference>
<dbReference type="GO" id="GO:0006886">
    <property type="term" value="P:intracellular protein transport"/>
    <property type="evidence" value="ECO:0007669"/>
    <property type="project" value="UniProtKB-UniRule"/>
</dbReference>
<evidence type="ECO:0000259" key="7">
    <source>
        <dbReference type="Pfam" id="PF01217"/>
    </source>
</evidence>
<evidence type="ECO:0000313" key="8">
    <source>
        <dbReference type="EMBL" id="EST48591.1"/>
    </source>
</evidence>
<evidence type="ECO:0000256" key="5">
    <source>
        <dbReference type="ARBA" id="ARBA00023136"/>
    </source>
</evidence>
<organism evidence="8">
    <name type="scientific">Spironucleus salmonicida</name>
    <dbReference type="NCBI Taxonomy" id="348837"/>
    <lineage>
        <taxon>Eukaryota</taxon>
        <taxon>Metamonada</taxon>
        <taxon>Diplomonadida</taxon>
        <taxon>Hexamitidae</taxon>
        <taxon>Hexamitinae</taxon>
        <taxon>Spironucleus</taxon>
    </lineage>
</organism>
<dbReference type="Gene3D" id="3.30.450.60">
    <property type="match status" value="1"/>
</dbReference>